<gene>
    <name evidence="3" type="primary">LOC130469630</name>
</gene>
<evidence type="ECO:0000313" key="3">
    <source>
        <dbReference type="RefSeq" id="XP_056695005.1"/>
    </source>
</evidence>
<name>A0ABM3RHB2_SPIOL</name>
<dbReference type="InterPro" id="IPR005162">
    <property type="entry name" value="Retrotrans_gag_dom"/>
</dbReference>
<accession>A0ABM3RHB2</accession>
<dbReference type="Proteomes" id="UP000813463">
    <property type="component" value="Chromosome 3"/>
</dbReference>
<keyword evidence="2" id="KW-1185">Reference proteome</keyword>
<reference evidence="2" key="1">
    <citation type="journal article" date="2021" name="Nat. Commun.">
        <title>Genomic analyses provide insights into spinach domestication and the genetic basis of agronomic traits.</title>
        <authorList>
            <person name="Cai X."/>
            <person name="Sun X."/>
            <person name="Xu C."/>
            <person name="Sun H."/>
            <person name="Wang X."/>
            <person name="Ge C."/>
            <person name="Zhang Z."/>
            <person name="Wang Q."/>
            <person name="Fei Z."/>
            <person name="Jiao C."/>
            <person name="Wang Q."/>
        </authorList>
    </citation>
    <scope>NUCLEOTIDE SEQUENCE [LARGE SCALE GENOMIC DNA]</scope>
    <source>
        <strain evidence="2">cv. Varoflay</strain>
    </source>
</reference>
<sequence length="176" mass="20650">MANQGITDVVKQLAEVVQNLAQARNNPGLDPAGEMLKKVAQSNPPLYQMEIDPIVLENWLREFDKLIRCENTWRATPKFGWESFKVSLRNKFYPLYLKRQKAQKFIEMRMEGMSVTEYYSKFIELSRFAPEVVATKGSKIREWIDYGFTDEASWRDLHLFRHLVHTEKMPISIDCS</sequence>
<protein>
    <recommendedName>
        <fullName evidence="1">Retrotransposon gag domain-containing protein</fullName>
    </recommendedName>
</protein>
<dbReference type="RefSeq" id="XP_056695005.1">
    <property type="nucleotide sequence ID" value="XM_056839027.1"/>
</dbReference>
<proteinExistence type="predicted"/>
<dbReference type="GeneID" id="130469630"/>
<dbReference type="Pfam" id="PF03732">
    <property type="entry name" value="Retrotrans_gag"/>
    <property type="match status" value="1"/>
</dbReference>
<organism evidence="2 3">
    <name type="scientific">Spinacia oleracea</name>
    <name type="common">Spinach</name>
    <dbReference type="NCBI Taxonomy" id="3562"/>
    <lineage>
        <taxon>Eukaryota</taxon>
        <taxon>Viridiplantae</taxon>
        <taxon>Streptophyta</taxon>
        <taxon>Embryophyta</taxon>
        <taxon>Tracheophyta</taxon>
        <taxon>Spermatophyta</taxon>
        <taxon>Magnoliopsida</taxon>
        <taxon>eudicotyledons</taxon>
        <taxon>Gunneridae</taxon>
        <taxon>Pentapetalae</taxon>
        <taxon>Caryophyllales</taxon>
        <taxon>Chenopodiaceae</taxon>
        <taxon>Chenopodioideae</taxon>
        <taxon>Anserineae</taxon>
        <taxon>Spinacia</taxon>
    </lineage>
</organism>
<evidence type="ECO:0000259" key="1">
    <source>
        <dbReference type="Pfam" id="PF03732"/>
    </source>
</evidence>
<reference evidence="3" key="2">
    <citation type="submission" date="2025-08" db="UniProtKB">
        <authorList>
            <consortium name="RefSeq"/>
        </authorList>
    </citation>
    <scope>IDENTIFICATION</scope>
    <source>
        <tissue evidence="3">Leaf</tissue>
    </source>
</reference>
<evidence type="ECO:0000313" key="2">
    <source>
        <dbReference type="Proteomes" id="UP000813463"/>
    </source>
</evidence>
<feature type="domain" description="Retrotransposon gag" evidence="1">
    <location>
        <begin position="78"/>
        <end position="142"/>
    </location>
</feature>